<sequence>MISGFEEMPSDFSKADSEWIRQQLLSLTPTARQKAIQRYAAVYQEAFEAEPVSYRKENRARHEANTRLRLFVRNQGRALQGYTAEPPLAGTQSRSSLFRV</sequence>
<dbReference type="RefSeq" id="WP_047748636.1">
    <property type="nucleotide sequence ID" value="NZ_LEDI01000106.1"/>
</dbReference>
<dbReference type="EMBL" id="LEDI01000106">
    <property type="protein sequence ID" value="KLP91909.1"/>
    <property type="molecule type" value="Genomic_DNA"/>
</dbReference>
<evidence type="ECO:0000313" key="2">
    <source>
        <dbReference type="Proteomes" id="UP000036013"/>
    </source>
</evidence>
<evidence type="ECO:0000313" key="1">
    <source>
        <dbReference type="EMBL" id="KLP91909.1"/>
    </source>
</evidence>
<dbReference type="AlphaFoldDB" id="A0A837LB12"/>
<gene>
    <name evidence="1" type="ORF">ABF77_20240</name>
</gene>
<accession>A0A837LB12</accession>
<name>A0A837LB12_9ENTR</name>
<proteinExistence type="predicted"/>
<comment type="caution">
    <text evidence="1">The sequence shown here is derived from an EMBL/GenBank/DDBJ whole genome shotgun (WGS) entry which is preliminary data.</text>
</comment>
<dbReference type="Proteomes" id="UP000036013">
    <property type="component" value="Unassembled WGS sequence"/>
</dbReference>
<protein>
    <submittedName>
        <fullName evidence="1">Uncharacterized protein</fullName>
    </submittedName>
</protein>
<reference evidence="1 2" key="1">
    <citation type="submission" date="2015-06" db="EMBL/GenBank/DDBJ databases">
        <authorList>
            <person name="Adams M."/>
            <person name="Sutton G."/>
            <person name="Nelson K."/>
            <person name="Bonomo R."/>
            <person name="McCorrison J."/>
            <person name="Sanka R."/>
            <person name="Brinkac L."/>
            <person name="Nierman W."/>
        </authorList>
    </citation>
    <scope>NUCLEOTIDE SEQUENCE [LARGE SCALE GENOMIC DNA]</scope>
    <source>
        <strain evidence="1 2">GN02692</strain>
    </source>
</reference>
<organism evidence="1 2">
    <name type="scientific">Enterobacter roggenkampii</name>
    <dbReference type="NCBI Taxonomy" id="1812935"/>
    <lineage>
        <taxon>Bacteria</taxon>
        <taxon>Pseudomonadati</taxon>
        <taxon>Pseudomonadota</taxon>
        <taxon>Gammaproteobacteria</taxon>
        <taxon>Enterobacterales</taxon>
        <taxon>Enterobacteriaceae</taxon>
        <taxon>Enterobacter</taxon>
        <taxon>Enterobacter cloacae complex</taxon>
    </lineage>
</organism>